<dbReference type="AlphaFoldDB" id="A0A6J7VTS0"/>
<dbReference type="InterPro" id="IPR011282">
    <property type="entry name" value="2am3keto_CoA_ligase"/>
</dbReference>
<evidence type="ECO:0000256" key="3">
    <source>
        <dbReference type="ARBA" id="ARBA00022679"/>
    </source>
</evidence>
<dbReference type="GO" id="GO:0005829">
    <property type="term" value="C:cytosol"/>
    <property type="evidence" value="ECO:0007669"/>
    <property type="project" value="TreeGrafter"/>
</dbReference>
<dbReference type="GO" id="GO:0030170">
    <property type="term" value="F:pyridoxal phosphate binding"/>
    <property type="evidence" value="ECO:0007669"/>
    <property type="project" value="InterPro"/>
</dbReference>
<dbReference type="InterPro" id="IPR015424">
    <property type="entry name" value="PyrdxlP-dep_Trfase"/>
</dbReference>
<dbReference type="CDD" id="cd06454">
    <property type="entry name" value="KBL_like"/>
    <property type="match status" value="1"/>
</dbReference>
<dbReference type="EMBL" id="CAFBRV010000003">
    <property type="protein sequence ID" value="CAB5103500.1"/>
    <property type="molecule type" value="Genomic_DNA"/>
</dbReference>
<dbReference type="NCBIfam" id="NF005394">
    <property type="entry name" value="PRK06939.1"/>
    <property type="match status" value="1"/>
</dbReference>
<dbReference type="Pfam" id="PF00155">
    <property type="entry name" value="Aminotran_1_2"/>
    <property type="match status" value="1"/>
</dbReference>
<keyword evidence="4" id="KW-0663">Pyridoxal phosphate</keyword>
<dbReference type="PANTHER" id="PTHR13693">
    <property type="entry name" value="CLASS II AMINOTRANSFERASE/8-AMINO-7-OXONONANOATE SYNTHASE"/>
    <property type="match status" value="1"/>
</dbReference>
<dbReference type="GO" id="GO:0006567">
    <property type="term" value="P:L-threonine catabolic process"/>
    <property type="evidence" value="ECO:0007669"/>
    <property type="project" value="InterPro"/>
</dbReference>
<sequence length="401" mass="43175">MISSVDKFIDGLSVKLGALNEAGLLKRERPLDGAQRVEVSANGKELLNFCSNNYLGLANSEHVIAAAKKALDTYGFGMASVRFIAGTQTQHIELEEKLSEFLMTKATILFPSCFDANGGVFEALLDENDAIISDSLNHASIIDGIRLCKAKRFRYQNRDLADLETQLKVAAGSENILIVTDGVFSMDGYFAPLDGICDLAEKYGALVMVDDSHASGFIGSTGAGTPQHYGVQNRIDILSGTLGKALGGASGGYISSRHPAIVEMLRQKARPYLFSNSVPPSVVAGTIAALELISAHPELAIKTMENSALFRSLMSDNGFDLLPGNHAIVPVMFSDEHVAVAMAKALFERGIYAVAFSYPVVPMGKARIRIQLSASHTFDEIKKCVNAFVDARKEILGEVHE</sequence>
<organism evidence="7">
    <name type="scientific">freshwater metagenome</name>
    <dbReference type="NCBI Taxonomy" id="449393"/>
    <lineage>
        <taxon>unclassified sequences</taxon>
        <taxon>metagenomes</taxon>
        <taxon>ecological metagenomes</taxon>
    </lineage>
</organism>
<evidence type="ECO:0000256" key="5">
    <source>
        <dbReference type="ARBA" id="ARBA00023315"/>
    </source>
</evidence>
<dbReference type="NCBIfam" id="TIGR01822">
    <property type="entry name" value="2am3keto_CoA"/>
    <property type="match status" value="1"/>
</dbReference>
<protein>
    <submittedName>
        <fullName evidence="7">Unannotated protein</fullName>
    </submittedName>
</protein>
<dbReference type="PANTHER" id="PTHR13693:SF102">
    <property type="entry name" value="2-AMINO-3-KETOBUTYRATE COENZYME A LIGASE, MITOCHONDRIAL"/>
    <property type="match status" value="1"/>
</dbReference>
<comment type="cofactor">
    <cofactor evidence="1">
        <name>pyridoxal 5'-phosphate</name>
        <dbReference type="ChEBI" id="CHEBI:597326"/>
    </cofactor>
</comment>
<dbReference type="InterPro" id="IPR050087">
    <property type="entry name" value="AON_synthase_class-II"/>
</dbReference>
<dbReference type="InterPro" id="IPR004839">
    <property type="entry name" value="Aminotransferase_I/II_large"/>
</dbReference>
<evidence type="ECO:0000256" key="2">
    <source>
        <dbReference type="ARBA" id="ARBA00008392"/>
    </source>
</evidence>
<dbReference type="Gene3D" id="3.40.640.10">
    <property type="entry name" value="Type I PLP-dependent aspartate aminotransferase-like (Major domain)"/>
    <property type="match status" value="1"/>
</dbReference>
<dbReference type="PROSITE" id="PS00599">
    <property type="entry name" value="AA_TRANSFER_CLASS_2"/>
    <property type="match status" value="1"/>
</dbReference>
<dbReference type="InterPro" id="IPR015421">
    <property type="entry name" value="PyrdxlP-dep_Trfase_major"/>
</dbReference>
<dbReference type="FunFam" id="3.40.640.10:FF:000006">
    <property type="entry name" value="5-aminolevulinate synthase, mitochondrial"/>
    <property type="match status" value="1"/>
</dbReference>
<dbReference type="InterPro" id="IPR015422">
    <property type="entry name" value="PyrdxlP-dep_Trfase_small"/>
</dbReference>
<feature type="domain" description="Aminotransferase class I/classII large" evidence="6">
    <location>
        <begin position="45"/>
        <end position="387"/>
    </location>
</feature>
<dbReference type="InterPro" id="IPR001917">
    <property type="entry name" value="Aminotrans_II_pyridoxalP_BS"/>
</dbReference>
<evidence type="ECO:0000256" key="4">
    <source>
        <dbReference type="ARBA" id="ARBA00022898"/>
    </source>
</evidence>
<evidence type="ECO:0000259" key="6">
    <source>
        <dbReference type="Pfam" id="PF00155"/>
    </source>
</evidence>
<evidence type="ECO:0000256" key="1">
    <source>
        <dbReference type="ARBA" id="ARBA00001933"/>
    </source>
</evidence>
<evidence type="ECO:0000313" key="7">
    <source>
        <dbReference type="EMBL" id="CAB5103500.1"/>
    </source>
</evidence>
<dbReference type="GO" id="GO:0008890">
    <property type="term" value="F:glycine C-acetyltransferase activity"/>
    <property type="evidence" value="ECO:0007669"/>
    <property type="project" value="InterPro"/>
</dbReference>
<dbReference type="HAMAP" id="MF_00985">
    <property type="entry name" value="2am3keto_CoA_ligase"/>
    <property type="match status" value="1"/>
</dbReference>
<dbReference type="Gene3D" id="3.90.1150.10">
    <property type="entry name" value="Aspartate Aminotransferase, domain 1"/>
    <property type="match status" value="1"/>
</dbReference>
<keyword evidence="5" id="KW-0012">Acyltransferase</keyword>
<dbReference type="SUPFAM" id="SSF53383">
    <property type="entry name" value="PLP-dependent transferases"/>
    <property type="match status" value="1"/>
</dbReference>
<reference evidence="7" key="1">
    <citation type="submission" date="2020-05" db="EMBL/GenBank/DDBJ databases">
        <authorList>
            <person name="Chiriac C."/>
            <person name="Salcher M."/>
            <person name="Ghai R."/>
            <person name="Kavagutti S V."/>
        </authorList>
    </citation>
    <scope>NUCLEOTIDE SEQUENCE</scope>
</reference>
<name>A0A6J7VTS0_9ZZZZ</name>
<comment type="similarity">
    <text evidence="2">Belongs to the class-II pyridoxal-phosphate-dependent aminotransferase family.</text>
</comment>
<accession>A0A6J7VTS0</accession>
<gene>
    <name evidence="7" type="ORF">UFOPK4410_00089</name>
</gene>
<proteinExistence type="inferred from homology"/>
<keyword evidence="3" id="KW-0808">Transferase</keyword>